<dbReference type="InterPro" id="IPR016461">
    <property type="entry name" value="COMT-like"/>
</dbReference>
<dbReference type="Gene3D" id="3.40.50.150">
    <property type="entry name" value="Vaccinia Virus protein VP39"/>
    <property type="match status" value="1"/>
</dbReference>
<dbReference type="GO" id="GO:0032259">
    <property type="term" value="P:methylation"/>
    <property type="evidence" value="ECO:0007669"/>
    <property type="project" value="UniProtKB-KW"/>
</dbReference>
<keyword evidence="7" id="KW-1185">Reference proteome</keyword>
<dbReference type="InterPro" id="IPR001077">
    <property type="entry name" value="COMT_C"/>
</dbReference>
<name>A0A9P9WYV3_9PEZI</name>
<dbReference type="GO" id="GO:0008171">
    <property type="term" value="F:O-methyltransferase activity"/>
    <property type="evidence" value="ECO:0007669"/>
    <property type="project" value="InterPro"/>
</dbReference>
<dbReference type="Gene3D" id="1.10.10.10">
    <property type="entry name" value="Winged helix-like DNA-binding domain superfamily/Winged helix DNA-binding domain"/>
    <property type="match status" value="1"/>
</dbReference>
<proteinExistence type="predicted"/>
<gene>
    <name evidence="6" type="ORF">JX265_000341</name>
</gene>
<evidence type="ECO:0000256" key="4">
    <source>
        <dbReference type="PIRSR" id="PIRSR005739-1"/>
    </source>
</evidence>
<evidence type="ECO:0000256" key="2">
    <source>
        <dbReference type="ARBA" id="ARBA00022679"/>
    </source>
</evidence>
<evidence type="ECO:0000259" key="5">
    <source>
        <dbReference type="Pfam" id="PF00891"/>
    </source>
</evidence>
<reference evidence="6" key="1">
    <citation type="submission" date="2021-03" db="EMBL/GenBank/DDBJ databases">
        <title>Revisited historic fungal species revealed as producer of novel bioactive compounds through whole genome sequencing and comparative genomics.</title>
        <authorList>
            <person name="Vignolle G.A."/>
            <person name="Hochenegger N."/>
            <person name="Mach R.L."/>
            <person name="Mach-Aigner A.R."/>
            <person name="Javad Rahimi M."/>
            <person name="Salim K.A."/>
            <person name="Chan C.M."/>
            <person name="Lim L.B.L."/>
            <person name="Cai F."/>
            <person name="Druzhinina I.S."/>
            <person name="U'Ren J.M."/>
            <person name="Derntl C."/>
        </authorList>
    </citation>
    <scope>NUCLEOTIDE SEQUENCE</scope>
    <source>
        <strain evidence="6">TUCIM 5799</strain>
    </source>
</reference>
<evidence type="ECO:0000313" key="6">
    <source>
        <dbReference type="EMBL" id="KAI1881515.1"/>
    </source>
</evidence>
<dbReference type="AlphaFoldDB" id="A0A9P9WYV3"/>
<dbReference type="SUPFAM" id="SSF46785">
    <property type="entry name" value="Winged helix' DNA-binding domain"/>
    <property type="match status" value="1"/>
</dbReference>
<accession>A0A9P9WYV3</accession>
<dbReference type="Pfam" id="PF00891">
    <property type="entry name" value="Methyltransf_2"/>
    <property type="match status" value="1"/>
</dbReference>
<evidence type="ECO:0000256" key="3">
    <source>
        <dbReference type="ARBA" id="ARBA00022691"/>
    </source>
</evidence>
<dbReference type="PANTHER" id="PTHR43712:SF8">
    <property type="entry name" value="O-METHYLTRANSFERASE AF390-400"/>
    <property type="match status" value="1"/>
</dbReference>
<keyword evidence="3" id="KW-0949">S-adenosyl-L-methionine</keyword>
<keyword evidence="2" id="KW-0808">Transferase</keyword>
<feature type="active site" description="Proton acceptor" evidence="4">
    <location>
        <position position="305"/>
    </location>
</feature>
<dbReference type="InterPro" id="IPR036388">
    <property type="entry name" value="WH-like_DNA-bd_sf"/>
</dbReference>
<dbReference type="PIRSF" id="PIRSF005739">
    <property type="entry name" value="O-mtase"/>
    <property type="match status" value="1"/>
</dbReference>
<dbReference type="PROSITE" id="PS51683">
    <property type="entry name" value="SAM_OMT_II"/>
    <property type="match status" value="1"/>
</dbReference>
<keyword evidence="1" id="KW-0489">Methyltransferase</keyword>
<protein>
    <recommendedName>
        <fullName evidence="5">O-methyltransferase C-terminal domain-containing protein</fullName>
    </recommendedName>
</protein>
<feature type="domain" description="O-methyltransferase C-terminal" evidence="5">
    <location>
        <begin position="167"/>
        <end position="376"/>
    </location>
</feature>
<dbReference type="Proteomes" id="UP000829685">
    <property type="component" value="Unassembled WGS sequence"/>
</dbReference>
<sequence>MDVVSTLDAIKPESFSTDADRYAAKEAAFRLLSRLQTPFERSWALSFETPVLVAGLQTCQDLGIWATWSEIDKVDEGAPQSLDSILTMSNSKLDPNLLRRLLRHMAALHILEETGVDMWKPTPFSLAMGDRVSYIDQTVQCGLDHTIPAGVNLPRFLAKHEYQEPVDKSKFDNYCDLFGNDFFAYCQKNPGAGGSFIGLMTALRNHKMDWTEVYDTNKLFQEVKAQKGVPFFVDVGGAHGLDTARILAKHPEMPADSLVVQDLPDVIALHAKEKLDSRIKQMSYDFFTPQPVEGARAYFFHAVPHDWPDADCVRIFEQVKAAMKRGFSKVLIYEIVLPPQGATSLMTTMDLQLMNCTSGFERTEDHWKKLLSSVGLKVVSISSHPRALESVIEAELA</sequence>
<comment type="caution">
    <text evidence="6">The sequence shown here is derived from an EMBL/GenBank/DDBJ whole genome shotgun (WGS) entry which is preliminary data.</text>
</comment>
<dbReference type="SUPFAM" id="SSF53335">
    <property type="entry name" value="S-adenosyl-L-methionine-dependent methyltransferases"/>
    <property type="match status" value="1"/>
</dbReference>
<dbReference type="PANTHER" id="PTHR43712">
    <property type="entry name" value="PUTATIVE (AFU_ORTHOLOGUE AFUA_4G14580)-RELATED"/>
    <property type="match status" value="1"/>
</dbReference>
<dbReference type="InterPro" id="IPR029063">
    <property type="entry name" value="SAM-dependent_MTases_sf"/>
</dbReference>
<dbReference type="InterPro" id="IPR036390">
    <property type="entry name" value="WH_DNA-bd_sf"/>
</dbReference>
<dbReference type="EMBL" id="JAFIMR010000001">
    <property type="protein sequence ID" value="KAI1881515.1"/>
    <property type="molecule type" value="Genomic_DNA"/>
</dbReference>
<organism evidence="6 7">
    <name type="scientific">Neoarthrinium moseri</name>
    <dbReference type="NCBI Taxonomy" id="1658444"/>
    <lineage>
        <taxon>Eukaryota</taxon>
        <taxon>Fungi</taxon>
        <taxon>Dikarya</taxon>
        <taxon>Ascomycota</taxon>
        <taxon>Pezizomycotina</taxon>
        <taxon>Sordariomycetes</taxon>
        <taxon>Xylariomycetidae</taxon>
        <taxon>Amphisphaeriales</taxon>
        <taxon>Apiosporaceae</taxon>
        <taxon>Neoarthrinium</taxon>
    </lineage>
</organism>
<evidence type="ECO:0000256" key="1">
    <source>
        <dbReference type="ARBA" id="ARBA00022603"/>
    </source>
</evidence>
<evidence type="ECO:0000313" key="7">
    <source>
        <dbReference type="Proteomes" id="UP000829685"/>
    </source>
</evidence>